<dbReference type="Proteomes" id="UP000032046">
    <property type="component" value="Unassembled WGS sequence"/>
</dbReference>
<dbReference type="RefSeq" id="WP_042518343.1">
    <property type="nucleotide sequence ID" value="NZ_JAXJLY010000019.1"/>
</dbReference>
<feature type="chain" id="PRO_5002223328" description="BACON domain-containing protein" evidence="1">
    <location>
        <begin position="23"/>
        <end position="223"/>
    </location>
</feature>
<dbReference type="Pfam" id="PF13004">
    <property type="entry name" value="BACON"/>
    <property type="match status" value="1"/>
</dbReference>
<keyword evidence="1" id="KW-0732">Signal</keyword>
<dbReference type="CDD" id="cd14948">
    <property type="entry name" value="BACON"/>
    <property type="match status" value="1"/>
</dbReference>
<dbReference type="AlphaFoldDB" id="A0A0D0HE24"/>
<gene>
    <name evidence="3" type="ORF">ST44_04185</name>
</gene>
<accession>A0A0D0HE24</accession>
<dbReference type="InterPro" id="IPR013783">
    <property type="entry name" value="Ig-like_fold"/>
</dbReference>
<feature type="domain" description="BACON" evidence="2">
    <location>
        <begin position="144"/>
        <end position="197"/>
    </location>
</feature>
<sequence>MKKIIRICLCLAMLFIAIGAHAQTAADGIYSKGMALKKQRTKTSLTQAIANFRKAKGLYATEAGKDKCDAQIGACNYLLKRINKPKPKPKPITKNDAQKTVVEEVAQVDKHKNVEISLSEDYLDFKSRMEGGAQSVTVTCNYDDWYIEDQPKWVKASKAGNDKIYVEVEDNLGKEKRSGVVSIKCGDVDVDLVINQKKADITRKVKEGAVKVWKSLFGGKKDK</sequence>
<name>A0A0D0HE24_9BACT</name>
<keyword evidence="4" id="KW-1185">Reference proteome</keyword>
<dbReference type="InterPro" id="IPR024361">
    <property type="entry name" value="BACON"/>
</dbReference>
<evidence type="ECO:0000256" key="1">
    <source>
        <dbReference type="SAM" id="SignalP"/>
    </source>
</evidence>
<dbReference type="EMBL" id="JXQK01000045">
    <property type="protein sequence ID" value="KIP63283.1"/>
    <property type="molecule type" value="Genomic_DNA"/>
</dbReference>
<feature type="signal peptide" evidence="1">
    <location>
        <begin position="1"/>
        <end position="22"/>
    </location>
</feature>
<evidence type="ECO:0000313" key="3">
    <source>
        <dbReference type="EMBL" id="KIP63283.1"/>
    </source>
</evidence>
<evidence type="ECO:0000313" key="4">
    <source>
        <dbReference type="Proteomes" id="UP000032046"/>
    </source>
</evidence>
<comment type="caution">
    <text evidence="3">The sequence shown here is derived from an EMBL/GenBank/DDBJ whole genome shotgun (WGS) entry which is preliminary data.</text>
</comment>
<dbReference type="Gene3D" id="2.60.40.10">
    <property type="entry name" value="Immunoglobulins"/>
    <property type="match status" value="1"/>
</dbReference>
<reference evidence="3 4" key="1">
    <citation type="submission" date="2015-01" db="EMBL/GenBank/DDBJ databases">
        <title>Comparative genomics of non-oral Prevotella species.</title>
        <authorList>
            <person name="Accetto T."/>
            <person name="Nograsek B."/>
            <person name="Avgustin G."/>
        </authorList>
    </citation>
    <scope>NUCLEOTIDE SEQUENCE [LARGE SCALE GENOMIC DNA]</scope>
    <source>
        <strain evidence="3 4">P5-119</strain>
    </source>
</reference>
<protein>
    <recommendedName>
        <fullName evidence="2">BACON domain-containing protein</fullName>
    </recommendedName>
</protein>
<evidence type="ECO:0000259" key="2">
    <source>
        <dbReference type="Pfam" id="PF13004"/>
    </source>
</evidence>
<organism evidence="3 4">
    <name type="scientific">Prevotella pectinovora</name>
    <dbReference type="NCBI Taxonomy" id="1602169"/>
    <lineage>
        <taxon>Bacteria</taxon>
        <taxon>Pseudomonadati</taxon>
        <taxon>Bacteroidota</taxon>
        <taxon>Bacteroidia</taxon>
        <taxon>Bacteroidales</taxon>
        <taxon>Prevotellaceae</taxon>
        <taxon>Prevotella</taxon>
    </lineage>
</organism>
<proteinExistence type="predicted"/>